<dbReference type="InterPro" id="IPR016024">
    <property type="entry name" value="ARM-type_fold"/>
</dbReference>
<evidence type="ECO:0000313" key="2">
    <source>
        <dbReference type="EMBL" id="OQV25189.1"/>
    </source>
</evidence>
<reference evidence="3" key="1">
    <citation type="submission" date="2017-01" db="EMBL/GenBank/DDBJ databases">
        <title>Comparative genomics of anhydrobiosis in the tardigrade Hypsibius dujardini.</title>
        <authorList>
            <person name="Yoshida Y."/>
            <person name="Koutsovoulos G."/>
            <person name="Laetsch D."/>
            <person name="Stevens L."/>
            <person name="Kumar S."/>
            <person name="Horikawa D."/>
            <person name="Ishino K."/>
            <person name="Komine S."/>
            <person name="Tomita M."/>
            <person name="Blaxter M."/>
            <person name="Arakawa K."/>
        </authorList>
    </citation>
    <scope>NUCLEOTIDE SEQUENCE [LARGE SCALE GENOMIC DNA]</scope>
    <source>
        <strain evidence="3">Z151</strain>
    </source>
</reference>
<dbReference type="EMBL" id="MTYJ01000003">
    <property type="protein sequence ID" value="OQV25189.1"/>
    <property type="molecule type" value="Genomic_DNA"/>
</dbReference>
<dbReference type="GO" id="GO:0010457">
    <property type="term" value="P:centriole-centriole cohesion"/>
    <property type="evidence" value="ECO:0007669"/>
    <property type="project" value="TreeGrafter"/>
</dbReference>
<proteinExistence type="predicted"/>
<dbReference type="Proteomes" id="UP000192578">
    <property type="component" value="Unassembled WGS sequence"/>
</dbReference>
<dbReference type="OrthoDB" id="428850at2759"/>
<name>A0A1W0XCI3_HYPEX</name>
<dbReference type="GO" id="GO:0032053">
    <property type="term" value="P:ciliary basal body organization"/>
    <property type="evidence" value="ECO:0007669"/>
    <property type="project" value="TreeGrafter"/>
</dbReference>
<dbReference type="PANTHER" id="PTHR31691:SF1">
    <property type="entry name" value="ROTATIN"/>
    <property type="match status" value="1"/>
</dbReference>
<gene>
    <name evidence="2" type="ORF">BV898_00878</name>
</gene>
<dbReference type="GO" id="GO:0005813">
    <property type="term" value="C:centrosome"/>
    <property type="evidence" value="ECO:0007669"/>
    <property type="project" value="InterPro"/>
</dbReference>
<dbReference type="GO" id="GO:0007099">
    <property type="term" value="P:centriole replication"/>
    <property type="evidence" value="ECO:0007669"/>
    <property type="project" value="TreeGrafter"/>
</dbReference>
<accession>A0A1W0XCI3</accession>
<feature type="region of interest" description="Disordered" evidence="1">
    <location>
        <begin position="17"/>
        <end position="62"/>
    </location>
</feature>
<dbReference type="SUPFAM" id="SSF48371">
    <property type="entry name" value="ARM repeat"/>
    <property type="match status" value="1"/>
</dbReference>
<protein>
    <submittedName>
        <fullName evidence="2">Rotatin</fullName>
    </submittedName>
</protein>
<dbReference type="PANTHER" id="PTHR31691">
    <property type="entry name" value="ROTATIN"/>
    <property type="match status" value="1"/>
</dbReference>
<dbReference type="InterPro" id="IPR011989">
    <property type="entry name" value="ARM-like"/>
</dbReference>
<dbReference type="GO" id="GO:0036064">
    <property type="term" value="C:ciliary basal body"/>
    <property type="evidence" value="ECO:0007669"/>
    <property type="project" value="InterPro"/>
</dbReference>
<organism evidence="2 3">
    <name type="scientific">Hypsibius exemplaris</name>
    <name type="common">Freshwater tardigrade</name>
    <dbReference type="NCBI Taxonomy" id="2072580"/>
    <lineage>
        <taxon>Eukaryota</taxon>
        <taxon>Metazoa</taxon>
        <taxon>Ecdysozoa</taxon>
        <taxon>Tardigrada</taxon>
        <taxon>Eutardigrada</taxon>
        <taxon>Parachela</taxon>
        <taxon>Hypsibioidea</taxon>
        <taxon>Hypsibiidae</taxon>
        <taxon>Hypsibius</taxon>
    </lineage>
</organism>
<sequence length="1924" mass="214326">MSQFVGGGDSIAASLRYTMKDNPPSHRQSYSRARLIDSARNGKTPASDAKADSHLDGEEQEQTLQRPNVGFDAAQSINQPYQVPFILSTFPWIVLTTAEAALLSVHGQNLLSQDPRDAEESCHAVLDIVLYDFPPEIFLQRPALIQGLFALLESKDIALSTPAFACLAELTQRFAARFYQATMGGGSVGVLQGRSLSLHGGGDGDCSMSVSTTGTGIAGKESQSYSRSSMASILSSRSSLEAAAWRESLSSSDASRRSTSSEAVEMESPEETFKLQLRQIPLPVYLCAVIDACLNLLTDETPLGISKPLHLLDLAARHLRSTVHSTVWTTDSPDSRKMAENLLHSLQAAGNRVMFHAKRTERVLHEARLSRLIYIGLCKTIFVLSDLVPVTQIESIPGSFRACLPWICQDEGLALSYPAIREGLSPYLKASHPPGWEIYRQAKEISAAMSDACQFLHDTTESSSCTYQSDAEKAVQALPSLVYHQSEVFIQKCFQLCSDALGRGATTDNTKPFTHLMLRLLAYPNSAVQKQVYEILWHFCRAVLNVRTAADPTRTPGYDVLFLAGSKPLLREIILYGLFQSDTRVFAQNILSLLSQKFLINNAAVWNRLRAAMKPLFCGVFIHADLDTDFGRRVVSFSQEQDEDNALFDDTTRGRAAYSLMFHHNRLIRGHATDLILRRIGEFRIHGDTLISEAQYVFETDDSTEPFSTETLERGLKVWSDSRMDIAVRWTALRQIYIHLRRPVAQESFVRLKGPQSLFAMLSVIASGTEKDWSVENMALLLDSVLAVVYYNDKWRLDNCHELRLYDVVIGAMSHVHTGSVHWCKVQSAGSSIIFLLSFADVLLRKDGSLSICCTFYRSVLFPLTLMFHDFNKKDTKGANCDLLRSPVAEMLVLHWNVTLAGGIDQFLSAENRDDLEADFAPRLVIDDRAKDLIRVTHPHFGFVSACRQLESAKHHSEAVEALDIMSAYLLLWPFLPKEKIEDIPVGVESCFRYITVLPHNSSDLNLLRAVADFVIVGIERYQITGKCGPLPQWLTSLVIDHGSLFLEAVRKANKELSLLSSGRASLRVPYILANKSFVTSAWRLFGIVPQIKGDDELDVLELLELFVETLRTTLILPTVDFGALGRVCRSVAHYCGLPSIARQPETISFVPVLITTLQVAHQSNPDATSSFTGRSVIQASSLALLTLLTYQVENGLFPAMLESWKDETGTLSWLIAIWANRDPLVRSTGLSLAAGLSQTKEGRSLIIASFKFVPGGVWNAALSFLFSADEPDLVKYGAVNLLSAMLRSDLKRVDLALRDDTKNVNLEGTEALCAMLDQLGFYRAVLQVCQSFDGTRKARMPTEYLLGAVFNLCGTLMKLVGRRAVVNLKGLKFFHSALHVCFLVKVLIQESAKLPDRLNMFRDLFGMVGQAVQADESITEIVSYNMHSVSAALCLLDPAIAPAAQMRDLWTNIYILLAECLQNRLVLDSVWRLLSENQRTIYANTRVCLNLVITDPDNRRLQVALLTVLEVITESDRSEVEHFLWKPAVATIAPATPQCIGLLLTHFLVEKFSEPAALQVDAWVELLKRLLLRHEQVRAVAMDCGLMETVIDMVLDMDSTISKDIHVHSRSVLRKKMTEPLRMCLELLMNLMFRNTKGKQLAAQRSLASVLISLWITIIHDTEVLHILFLKLLCTFGARCQDALASFVRESEHAHTAPLTLFHVVISDLEEQLAQTLPHPDITPLLFDILGQMSLNPLCRVAIRKSVSVKKSMPIPSPRKPRVLQAVDAMWLNVLANLSFFEDGQLVILSKEDICTVLFDYLEIEGLFPEIYTSSMLILRNLAFCKKGMVRLTGARGVLARLVRLSSSHPSPKVRLYALSCLLELLYDQIKLRHAAKAISFDEFGRGKPDDEPQMFDLRARLLACLDTDSNAALDYAAYDDVA</sequence>
<dbReference type="InterPro" id="IPR030791">
    <property type="entry name" value="Rotatin"/>
</dbReference>
<dbReference type="Gene3D" id="1.25.10.10">
    <property type="entry name" value="Leucine-rich Repeat Variant"/>
    <property type="match status" value="1"/>
</dbReference>
<evidence type="ECO:0000313" key="3">
    <source>
        <dbReference type="Proteomes" id="UP000192578"/>
    </source>
</evidence>
<keyword evidence="3" id="KW-1185">Reference proteome</keyword>
<dbReference type="GO" id="GO:0005814">
    <property type="term" value="C:centriole"/>
    <property type="evidence" value="ECO:0007669"/>
    <property type="project" value="TreeGrafter"/>
</dbReference>
<comment type="caution">
    <text evidence="2">The sequence shown here is derived from an EMBL/GenBank/DDBJ whole genome shotgun (WGS) entry which is preliminary data.</text>
</comment>
<evidence type="ECO:0000256" key="1">
    <source>
        <dbReference type="SAM" id="MobiDB-lite"/>
    </source>
</evidence>